<dbReference type="EMBL" id="UARW01000010">
    <property type="protein sequence ID" value="SQD06575.1"/>
    <property type="molecule type" value="Genomic_DNA"/>
</dbReference>
<sequence>MRLLDAVVETITPEGKTRSITLADFYHPPGKTPHIETALLPGELIVR</sequence>
<accession>A0A2X3KKW2</accession>
<proteinExistence type="predicted"/>
<gene>
    <name evidence="1" type="ORF">NCTC8009_07171</name>
</gene>
<reference evidence="1 2" key="1">
    <citation type="submission" date="2018-06" db="EMBL/GenBank/DDBJ databases">
        <authorList>
            <consortium name="Pathogen Informatics"/>
            <person name="Doyle S."/>
        </authorList>
    </citation>
    <scope>NUCLEOTIDE SEQUENCE [LARGE SCALE GENOMIC DNA]</scope>
    <source>
        <strain evidence="1 2">NCTC8009</strain>
    </source>
</reference>
<dbReference type="AlphaFoldDB" id="A0A2X3KKW2"/>
<organism evidence="1 2">
    <name type="scientific">Escherichia coli</name>
    <dbReference type="NCBI Taxonomy" id="562"/>
    <lineage>
        <taxon>Bacteria</taxon>
        <taxon>Pseudomonadati</taxon>
        <taxon>Pseudomonadota</taxon>
        <taxon>Gammaproteobacteria</taxon>
        <taxon>Enterobacterales</taxon>
        <taxon>Enterobacteriaceae</taxon>
        <taxon>Escherichia</taxon>
    </lineage>
</organism>
<keyword evidence="1" id="KW-0560">Oxidoreductase</keyword>
<protein>
    <submittedName>
        <fullName evidence="1">Putative xanthine dehydrogenase, FAD-binding subunit</fullName>
        <ecNumber evidence="1">1.17.1.4</ecNumber>
    </submittedName>
</protein>
<evidence type="ECO:0000313" key="1">
    <source>
        <dbReference type="EMBL" id="SQD06575.1"/>
    </source>
</evidence>
<dbReference type="Proteomes" id="UP000250991">
    <property type="component" value="Unassembled WGS sequence"/>
</dbReference>
<name>A0A2X3KKW2_ECOLX</name>
<evidence type="ECO:0000313" key="2">
    <source>
        <dbReference type="Proteomes" id="UP000250991"/>
    </source>
</evidence>
<dbReference type="GO" id="GO:0004854">
    <property type="term" value="F:xanthine dehydrogenase activity"/>
    <property type="evidence" value="ECO:0007669"/>
    <property type="project" value="UniProtKB-EC"/>
</dbReference>
<dbReference type="EC" id="1.17.1.4" evidence="1"/>